<feature type="compositionally biased region" description="Basic and acidic residues" evidence="2">
    <location>
        <begin position="738"/>
        <end position="747"/>
    </location>
</feature>
<feature type="compositionally biased region" description="Polar residues" evidence="2">
    <location>
        <begin position="686"/>
        <end position="702"/>
    </location>
</feature>
<dbReference type="InterPro" id="IPR050987">
    <property type="entry name" value="AtrR-like"/>
</dbReference>
<dbReference type="Proteomes" id="UP001140091">
    <property type="component" value="Unassembled WGS sequence"/>
</dbReference>
<feature type="compositionally biased region" description="Low complexity" evidence="2">
    <location>
        <begin position="748"/>
        <end position="761"/>
    </location>
</feature>
<dbReference type="SMART" id="SM00906">
    <property type="entry name" value="Fungal_trans"/>
    <property type="match status" value="1"/>
</dbReference>
<feature type="region of interest" description="Disordered" evidence="2">
    <location>
        <begin position="89"/>
        <end position="124"/>
    </location>
</feature>
<dbReference type="CDD" id="cd12148">
    <property type="entry name" value="fungal_TF_MHR"/>
    <property type="match status" value="1"/>
</dbReference>
<dbReference type="GO" id="GO:0003700">
    <property type="term" value="F:DNA-binding transcription factor activity"/>
    <property type="evidence" value="ECO:0007669"/>
    <property type="project" value="InterPro"/>
</dbReference>
<keyword evidence="5" id="KW-1185">Reference proteome</keyword>
<evidence type="ECO:0000313" key="4">
    <source>
        <dbReference type="EMBL" id="KAJ2936611.1"/>
    </source>
</evidence>
<evidence type="ECO:0000313" key="5">
    <source>
        <dbReference type="Proteomes" id="UP001140091"/>
    </source>
</evidence>
<feature type="region of interest" description="Disordered" evidence="2">
    <location>
        <begin position="226"/>
        <end position="262"/>
    </location>
</feature>
<dbReference type="PANTHER" id="PTHR46910:SF38">
    <property type="entry name" value="ZN(2)-C6 FUNGAL-TYPE DOMAIN-CONTAINING PROTEIN"/>
    <property type="match status" value="1"/>
</dbReference>
<dbReference type="InterPro" id="IPR007219">
    <property type="entry name" value="XnlR_reg_dom"/>
</dbReference>
<evidence type="ECO:0000256" key="1">
    <source>
        <dbReference type="ARBA" id="ARBA00023242"/>
    </source>
</evidence>
<feature type="compositionally biased region" description="Basic and acidic residues" evidence="2">
    <location>
        <begin position="595"/>
        <end position="608"/>
    </location>
</feature>
<sequence length="831" mass="91938">MPALIKASAVSPIDLTVAGIRVHVNRRGQDDGGVLHDEEDLADIRELCNKLSLDDELHEEALDVHKHYLGKSSGRHLLRTIIEMKERHRQDFESNSDVATPTDTETESDYETDSTSKAGKAPQKIPFLGSRRPVYWKILPWEMTLFRSRPTGQSPEFPEPDLLNALVGYYFKHINIELPLLHRPTFEKEIAQGLHKQNATFGGVVLLVCAMGSRYSSDPRVQLSETDLFPDADGRPSDGDGANSVADEEMRRRRAPPLLPIREDGSTSIKHGSFKNPSLFSRHRPFTISTFIVKRSPKDAPVDKDLLKLDELWKRAFWVLITIDRLLSSATGRPCALHDEDFDLELPIECDDEYWDDPDPELRLKQPEGKPSLITAFTLSIRFNQILDISMRTIYSIDKSKVLMGMLYEWEHRVVSEIDSALNKWLDTIPPHLRWGTEQPNEDFFLQSAILHSTYYYLQILVHRPFIPLPKKPSTSSFPSLTICTNAARKIIQIGLAVAERVDVVPSYTPLHLLSAAVILLLRIWESQKTETLTEQQYKKDMEGVNSCLKILTVAEKMSLSCGRLWDILYNLVMVNEMYVLPNLVKRAIQKSKKGKADPARTRTRQESSKMTTSLSPPPIYPPSPFADPSVPLALDPETGLLLAGFRSGPQHLGSDGAHSTTAGSGSSSSTPSSFNGFSSAVPPVNVTTADPDTQVVPSTSLGAPIRPGTSAPEWSAFAVPPETPQQSYLSSPFLEGFDSRGLRPSDRPGGSSPSPGAAAGLFDDGPQSRGFVAGLQPQQQGGSDVSGSLVFPMFGQDGNWNFAPMTEDVDMSNGLYSSIWAESVNVNTAP</sequence>
<feature type="non-terminal residue" evidence="4">
    <location>
        <position position="831"/>
    </location>
</feature>
<dbReference type="GO" id="GO:0006351">
    <property type="term" value="P:DNA-templated transcription"/>
    <property type="evidence" value="ECO:0007669"/>
    <property type="project" value="InterPro"/>
</dbReference>
<evidence type="ECO:0000256" key="2">
    <source>
        <dbReference type="SAM" id="MobiDB-lite"/>
    </source>
</evidence>
<feature type="compositionally biased region" description="Low complexity" evidence="2">
    <location>
        <begin position="654"/>
        <end position="681"/>
    </location>
</feature>
<feature type="compositionally biased region" description="Pro residues" evidence="2">
    <location>
        <begin position="616"/>
        <end position="626"/>
    </location>
</feature>
<reference evidence="4" key="1">
    <citation type="submission" date="2022-06" db="EMBL/GenBank/DDBJ databases">
        <title>Genome Sequence of Candolleomyces eurysporus.</title>
        <authorList>
            <person name="Buettner E."/>
        </authorList>
    </citation>
    <scope>NUCLEOTIDE SEQUENCE</scope>
    <source>
        <strain evidence="4">VTCC 930004</strain>
    </source>
</reference>
<dbReference type="Pfam" id="PF04082">
    <property type="entry name" value="Fungal_trans"/>
    <property type="match status" value="2"/>
</dbReference>
<accession>A0A9W8JIZ4</accession>
<evidence type="ECO:0000259" key="3">
    <source>
        <dbReference type="SMART" id="SM00906"/>
    </source>
</evidence>
<dbReference type="OrthoDB" id="4456959at2759"/>
<dbReference type="AlphaFoldDB" id="A0A9W8JIZ4"/>
<protein>
    <recommendedName>
        <fullName evidence="3">Xylanolytic transcriptional activator regulatory domain-containing protein</fullName>
    </recommendedName>
</protein>
<dbReference type="PANTHER" id="PTHR46910">
    <property type="entry name" value="TRANSCRIPTION FACTOR PDR1"/>
    <property type="match status" value="1"/>
</dbReference>
<keyword evidence="1" id="KW-0539">Nucleus</keyword>
<dbReference type="GO" id="GO:0003677">
    <property type="term" value="F:DNA binding"/>
    <property type="evidence" value="ECO:0007669"/>
    <property type="project" value="InterPro"/>
</dbReference>
<gene>
    <name evidence="4" type="ORF">H1R20_g482</name>
</gene>
<name>A0A9W8JIZ4_9AGAR</name>
<comment type="caution">
    <text evidence="4">The sequence shown here is derived from an EMBL/GenBank/DDBJ whole genome shotgun (WGS) entry which is preliminary data.</text>
</comment>
<proteinExistence type="predicted"/>
<organism evidence="4 5">
    <name type="scientific">Candolleomyces eurysporus</name>
    <dbReference type="NCBI Taxonomy" id="2828524"/>
    <lineage>
        <taxon>Eukaryota</taxon>
        <taxon>Fungi</taxon>
        <taxon>Dikarya</taxon>
        <taxon>Basidiomycota</taxon>
        <taxon>Agaricomycotina</taxon>
        <taxon>Agaricomycetes</taxon>
        <taxon>Agaricomycetidae</taxon>
        <taxon>Agaricales</taxon>
        <taxon>Agaricineae</taxon>
        <taxon>Psathyrellaceae</taxon>
        <taxon>Candolleomyces</taxon>
    </lineage>
</organism>
<feature type="region of interest" description="Disordered" evidence="2">
    <location>
        <begin position="591"/>
        <end position="632"/>
    </location>
</feature>
<dbReference type="GO" id="GO:0008270">
    <property type="term" value="F:zinc ion binding"/>
    <property type="evidence" value="ECO:0007669"/>
    <property type="project" value="InterPro"/>
</dbReference>
<feature type="region of interest" description="Disordered" evidence="2">
    <location>
        <begin position="645"/>
        <end position="770"/>
    </location>
</feature>
<dbReference type="EMBL" id="JANBPK010000036">
    <property type="protein sequence ID" value="KAJ2936611.1"/>
    <property type="molecule type" value="Genomic_DNA"/>
</dbReference>
<feature type="domain" description="Xylanolytic transcriptional activator regulatory" evidence="3">
    <location>
        <begin position="197"/>
        <end position="353"/>
    </location>
</feature>